<evidence type="ECO:0000259" key="2">
    <source>
        <dbReference type="Pfam" id="PF17667"/>
    </source>
</evidence>
<reference evidence="3" key="1">
    <citation type="journal article" date="2020" name="Stud. Mycol.">
        <title>101 Dothideomycetes genomes: a test case for predicting lifestyles and emergence of pathogens.</title>
        <authorList>
            <person name="Haridas S."/>
            <person name="Albert R."/>
            <person name="Binder M."/>
            <person name="Bloem J."/>
            <person name="Labutti K."/>
            <person name="Salamov A."/>
            <person name="Andreopoulos B."/>
            <person name="Baker S."/>
            <person name="Barry K."/>
            <person name="Bills G."/>
            <person name="Bluhm B."/>
            <person name="Cannon C."/>
            <person name="Castanera R."/>
            <person name="Culley D."/>
            <person name="Daum C."/>
            <person name="Ezra D."/>
            <person name="Gonzalez J."/>
            <person name="Henrissat B."/>
            <person name="Kuo A."/>
            <person name="Liang C."/>
            <person name="Lipzen A."/>
            <person name="Lutzoni F."/>
            <person name="Magnuson J."/>
            <person name="Mondo S."/>
            <person name="Nolan M."/>
            <person name="Ohm R."/>
            <person name="Pangilinan J."/>
            <person name="Park H.-J."/>
            <person name="Ramirez L."/>
            <person name="Alfaro M."/>
            <person name="Sun H."/>
            <person name="Tritt A."/>
            <person name="Yoshinaga Y."/>
            <person name="Zwiers L.-H."/>
            <person name="Turgeon B."/>
            <person name="Goodwin S."/>
            <person name="Spatafora J."/>
            <person name="Crous P."/>
            <person name="Grigoriev I."/>
        </authorList>
    </citation>
    <scope>NUCLEOTIDE SEQUENCE</scope>
    <source>
        <strain evidence="3">CBS 161.51</strain>
    </source>
</reference>
<evidence type="ECO:0000313" key="3">
    <source>
        <dbReference type="EMBL" id="KAF1935423.1"/>
    </source>
</evidence>
<accession>A0A6A5S666</accession>
<protein>
    <recommendedName>
        <fullName evidence="2">Fungal-type protein kinase domain-containing protein</fullName>
    </recommendedName>
</protein>
<evidence type="ECO:0000313" key="4">
    <source>
        <dbReference type="Proteomes" id="UP000800038"/>
    </source>
</evidence>
<keyword evidence="4" id="KW-1185">Reference proteome</keyword>
<sequence length="145" mass="16317">MRELKDGRPRVDALTAPTSNSKEGDSPLYREQSGWQGWPAGAKESDILSWFARLTDQFLDFIKAYQPASGTRRWPLAQPHQPLQGSTATRKLDIGFVNNPNAGVDSKCRWSQILVPRELKSNPLADKASQAWLDLGWYTREVFSA</sequence>
<dbReference type="PANTHER" id="PTHR38248">
    <property type="entry name" value="FUNK1 6"/>
    <property type="match status" value="1"/>
</dbReference>
<dbReference type="Proteomes" id="UP000800038">
    <property type="component" value="Unassembled WGS sequence"/>
</dbReference>
<dbReference type="PANTHER" id="PTHR38248:SF2">
    <property type="entry name" value="FUNK1 11"/>
    <property type="match status" value="1"/>
</dbReference>
<feature type="compositionally biased region" description="Basic and acidic residues" evidence="1">
    <location>
        <begin position="1"/>
        <end position="11"/>
    </location>
</feature>
<feature type="domain" description="Fungal-type protein kinase" evidence="2">
    <location>
        <begin position="91"/>
        <end position="144"/>
    </location>
</feature>
<dbReference type="AlphaFoldDB" id="A0A6A5S666"/>
<dbReference type="InterPro" id="IPR040976">
    <property type="entry name" value="Pkinase_fungal"/>
</dbReference>
<dbReference type="OrthoDB" id="5584477at2759"/>
<feature type="region of interest" description="Disordered" evidence="1">
    <location>
        <begin position="1"/>
        <end position="38"/>
    </location>
</feature>
<dbReference type="EMBL" id="ML976272">
    <property type="protein sequence ID" value="KAF1935423.1"/>
    <property type="molecule type" value="Genomic_DNA"/>
</dbReference>
<proteinExistence type="predicted"/>
<dbReference type="Pfam" id="PF17667">
    <property type="entry name" value="Pkinase_fungal"/>
    <property type="match status" value="1"/>
</dbReference>
<name>A0A6A5S666_9PLEO</name>
<organism evidence="3 4">
    <name type="scientific">Clathrospora elynae</name>
    <dbReference type="NCBI Taxonomy" id="706981"/>
    <lineage>
        <taxon>Eukaryota</taxon>
        <taxon>Fungi</taxon>
        <taxon>Dikarya</taxon>
        <taxon>Ascomycota</taxon>
        <taxon>Pezizomycotina</taxon>
        <taxon>Dothideomycetes</taxon>
        <taxon>Pleosporomycetidae</taxon>
        <taxon>Pleosporales</taxon>
        <taxon>Diademaceae</taxon>
        <taxon>Clathrospora</taxon>
    </lineage>
</organism>
<evidence type="ECO:0000256" key="1">
    <source>
        <dbReference type="SAM" id="MobiDB-lite"/>
    </source>
</evidence>
<gene>
    <name evidence="3" type="ORF">EJ02DRAFT_439252</name>
</gene>